<keyword evidence="1 2" id="KW-0238">DNA-binding</keyword>
<dbReference type="PROSITE" id="PS50977">
    <property type="entry name" value="HTH_TETR_2"/>
    <property type="match status" value="1"/>
</dbReference>
<evidence type="ECO:0000256" key="1">
    <source>
        <dbReference type="ARBA" id="ARBA00023125"/>
    </source>
</evidence>
<accession>A0A2A2IAA1</accession>
<name>A0A2A2IAA1_9BACI</name>
<evidence type="ECO:0000313" key="5">
    <source>
        <dbReference type="Proteomes" id="UP000218887"/>
    </source>
</evidence>
<dbReference type="RefSeq" id="WP_095656978.1">
    <property type="nucleotide sequence ID" value="NZ_NPOA01000015.1"/>
</dbReference>
<evidence type="ECO:0000259" key="3">
    <source>
        <dbReference type="PROSITE" id="PS50977"/>
    </source>
</evidence>
<reference evidence="4 5" key="1">
    <citation type="submission" date="2017-08" db="EMBL/GenBank/DDBJ databases">
        <title>Virgibacillus indicus sp. nov. and Virgibacillus profoundi sp. nov, two moderately halophilic bacteria isolated from marine sediment by using the Microfluidic Streak Plate.</title>
        <authorList>
            <person name="Xu B."/>
            <person name="Hu B."/>
            <person name="Wang J."/>
            <person name="Zhu Y."/>
            <person name="Huang L."/>
            <person name="Du W."/>
            <person name="Huang Y."/>
        </authorList>
    </citation>
    <scope>NUCLEOTIDE SEQUENCE [LARGE SCALE GENOMIC DNA]</scope>
    <source>
        <strain evidence="4 5">IO3-P3-H5</strain>
    </source>
</reference>
<proteinExistence type="predicted"/>
<sequence>MAPKKKFSREDIIDAAFDIAKVEGIDSITIRKVAQKLESSIAPIYVNFNDIEELIKEVVMKTVDISRQMLAEQNSGEPFRDIGIASIKFAKEYSVLFRDLIMKNSAHMQYESNDISVVIEQMEKDPTLAGFSEEELQTILLKMQIFQTGLSVMVANGLLPENFSEEMMIEMLDSTAEDVIATSHFRKEGMLDELKRRKGL</sequence>
<keyword evidence="5" id="KW-1185">Reference proteome</keyword>
<protein>
    <submittedName>
        <fullName evidence="4">TetR family transcriptional regulator</fullName>
    </submittedName>
</protein>
<dbReference type="EMBL" id="NPOA01000015">
    <property type="protein sequence ID" value="PAV28050.1"/>
    <property type="molecule type" value="Genomic_DNA"/>
</dbReference>
<evidence type="ECO:0000256" key="2">
    <source>
        <dbReference type="PROSITE-ProRule" id="PRU00335"/>
    </source>
</evidence>
<feature type="domain" description="HTH tetR-type" evidence="3">
    <location>
        <begin position="6"/>
        <end position="66"/>
    </location>
</feature>
<evidence type="ECO:0000313" key="4">
    <source>
        <dbReference type="EMBL" id="PAV28050.1"/>
    </source>
</evidence>
<dbReference type="GO" id="GO:0003677">
    <property type="term" value="F:DNA binding"/>
    <property type="evidence" value="ECO:0007669"/>
    <property type="project" value="UniProtKB-UniRule"/>
</dbReference>
<dbReference type="InterPro" id="IPR009057">
    <property type="entry name" value="Homeodomain-like_sf"/>
</dbReference>
<gene>
    <name evidence="4" type="ORF">CIL05_18235</name>
</gene>
<organism evidence="4 5">
    <name type="scientific">Virgibacillus profundi</name>
    <dbReference type="NCBI Taxonomy" id="2024555"/>
    <lineage>
        <taxon>Bacteria</taxon>
        <taxon>Bacillati</taxon>
        <taxon>Bacillota</taxon>
        <taxon>Bacilli</taxon>
        <taxon>Bacillales</taxon>
        <taxon>Bacillaceae</taxon>
        <taxon>Virgibacillus</taxon>
    </lineage>
</organism>
<dbReference type="SUPFAM" id="SSF46689">
    <property type="entry name" value="Homeodomain-like"/>
    <property type="match status" value="1"/>
</dbReference>
<feature type="DNA-binding region" description="H-T-H motif" evidence="2">
    <location>
        <begin position="29"/>
        <end position="48"/>
    </location>
</feature>
<dbReference type="Gene3D" id="1.10.357.10">
    <property type="entry name" value="Tetracycline Repressor, domain 2"/>
    <property type="match status" value="1"/>
</dbReference>
<comment type="caution">
    <text evidence="4">The sequence shown here is derived from an EMBL/GenBank/DDBJ whole genome shotgun (WGS) entry which is preliminary data.</text>
</comment>
<dbReference type="Proteomes" id="UP000218887">
    <property type="component" value="Unassembled WGS sequence"/>
</dbReference>
<dbReference type="OrthoDB" id="66596at2"/>
<dbReference type="AlphaFoldDB" id="A0A2A2IAA1"/>
<dbReference type="InterPro" id="IPR001647">
    <property type="entry name" value="HTH_TetR"/>
</dbReference>